<dbReference type="EMBL" id="LAZR01033617">
    <property type="protein sequence ID" value="KKL47569.1"/>
    <property type="molecule type" value="Genomic_DNA"/>
</dbReference>
<comment type="caution">
    <text evidence="1">The sequence shown here is derived from an EMBL/GenBank/DDBJ whole genome shotgun (WGS) entry which is preliminary data.</text>
</comment>
<gene>
    <name evidence="1" type="ORF">LCGC14_2334220</name>
</gene>
<protein>
    <submittedName>
        <fullName evidence="1">Uncharacterized protein</fullName>
    </submittedName>
</protein>
<dbReference type="AlphaFoldDB" id="A0A0F9CES6"/>
<reference evidence="1" key="1">
    <citation type="journal article" date="2015" name="Nature">
        <title>Complex archaea that bridge the gap between prokaryotes and eukaryotes.</title>
        <authorList>
            <person name="Spang A."/>
            <person name="Saw J.H."/>
            <person name="Jorgensen S.L."/>
            <person name="Zaremba-Niedzwiedzka K."/>
            <person name="Martijn J."/>
            <person name="Lind A.E."/>
            <person name="van Eijk R."/>
            <person name="Schleper C."/>
            <person name="Guy L."/>
            <person name="Ettema T.J."/>
        </authorList>
    </citation>
    <scope>NUCLEOTIDE SEQUENCE</scope>
</reference>
<name>A0A0F9CES6_9ZZZZ</name>
<sequence length="96" mass="11266">MKKLIEAFYEFRGDLILKLFTDGISADEAVLIRLCNIISEIHDFCNGGWRLFMPTYKRGILENNIELWKGLTGLYESQDLDSEFSKAMDRHFWDLV</sequence>
<evidence type="ECO:0000313" key="1">
    <source>
        <dbReference type="EMBL" id="KKL47569.1"/>
    </source>
</evidence>
<accession>A0A0F9CES6</accession>
<organism evidence="1">
    <name type="scientific">marine sediment metagenome</name>
    <dbReference type="NCBI Taxonomy" id="412755"/>
    <lineage>
        <taxon>unclassified sequences</taxon>
        <taxon>metagenomes</taxon>
        <taxon>ecological metagenomes</taxon>
    </lineage>
</organism>
<proteinExistence type="predicted"/>